<dbReference type="PANTHER" id="PTHR43245">
    <property type="entry name" value="BIFUNCTIONAL POLYMYXIN RESISTANCE PROTEIN ARNA"/>
    <property type="match status" value="1"/>
</dbReference>
<dbReference type="InterPro" id="IPR050177">
    <property type="entry name" value="Lipid_A_modif_metabolic_enz"/>
</dbReference>
<accession>A0A382B7L0</accession>
<dbReference type="Pfam" id="PF01370">
    <property type="entry name" value="Epimerase"/>
    <property type="match status" value="1"/>
</dbReference>
<dbReference type="CDD" id="cd08946">
    <property type="entry name" value="SDR_e"/>
    <property type="match status" value="1"/>
</dbReference>
<dbReference type="PANTHER" id="PTHR43245:SF53">
    <property type="entry name" value="EPIMERASE-RELATED"/>
    <property type="match status" value="1"/>
</dbReference>
<dbReference type="SUPFAM" id="SSF51735">
    <property type="entry name" value="NAD(P)-binding Rossmann-fold domains"/>
    <property type="match status" value="1"/>
</dbReference>
<dbReference type="EMBL" id="UINC01028573">
    <property type="protein sequence ID" value="SVB09786.1"/>
    <property type="molecule type" value="Genomic_DNA"/>
</dbReference>
<dbReference type="Gene3D" id="3.40.50.720">
    <property type="entry name" value="NAD(P)-binding Rossmann-like Domain"/>
    <property type="match status" value="1"/>
</dbReference>
<dbReference type="InterPro" id="IPR036291">
    <property type="entry name" value="NAD(P)-bd_dom_sf"/>
</dbReference>
<dbReference type="InterPro" id="IPR001509">
    <property type="entry name" value="Epimerase_deHydtase"/>
</dbReference>
<organism evidence="2">
    <name type="scientific">marine metagenome</name>
    <dbReference type="NCBI Taxonomy" id="408172"/>
    <lineage>
        <taxon>unclassified sequences</taxon>
        <taxon>metagenomes</taxon>
        <taxon>ecological metagenomes</taxon>
    </lineage>
</organism>
<feature type="domain" description="NAD-dependent epimerase/dehydratase" evidence="1">
    <location>
        <begin position="15"/>
        <end position="223"/>
    </location>
</feature>
<reference evidence="2" key="1">
    <citation type="submission" date="2018-05" db="EMBL/GenBank/DDBJ databases">
        <authorList>
            <person name="Lanie J.A."/>
            <person name="Ng W.-L."/>
            <person name="Kazmierczak K.M."/>
            <person name="Andrzejewski T.M."/>
            <person name="Davidsen T.M."/>
            <person name="Wayne K.J."/>
            <person name="Tettelin H."/>
            <person name="Glass J.I."/>
            <person name="Rusch D."/>
            <person name="Podicherti R."/>
            <person name="Tsui H.-C.T."/>
            <person name="Winkler M.E."/>
        </authorList>
    </citation>
    <scope>NUCLEOTIDE SEQUENCE</scope>
</reference>
<name>A0A382B7L0_9ZZZZ</name>
<protein>
    <recommendedName>
        <fullName evidence="1">NAD-dependent epimerase/dehydratase domain-containing protein</fullName>
    </recommendedName>
</protein>
<proteinExistence type="predicted"/>
<evidence type="ECO:0000313" key="2">
    <source>
        <dbReference type="EMBL" id="SVB09786.1"/>
    </source>
</evidence>
<sequence>MITHQQDPTCLPERVVVLGARGFIGAAVVRHLETMGTHVISPTSEELDLADAVAVENLSARLQASDAVVMLSALTPDRGRDIGTLMKNLSMMQNLCAAIERTGCAHLVYFSSDAVYDSAVSRVTEDTPASPQDLYGVMHLARELMARSLAEVPLLVVRPTLVYGLQDTHNSYGPNRFRRAAEKDGKISLFGGGEETRDHIHVDDVARLTLRCLLHRTTGTLNVATGVSHSFRDVAEIVATQFDRKIEIVPSTRANPVTHRHYAVDDLIKAFPDFRSAALDEGIANVHEQMMKTS</sequence>
<dbReference type="AlphaFoldDB" id="A0A382B7L0"/>
<evidence type="ECO:0000259" key="1">
    <source>
        <dbReference type="Pfam" id="PF01370"/>
    </source>
</evidence>
<gene>
    <name evidence="2" type="ORF">METZ01_LOCUS162640</name>
</gene>